<proteinExistence type="predicted"/>
<sequence length="152" mass="16107">MNEAHDSTIQALAGSAEERRGATTQWPKDANGSWGGACLGAEGGRLKPPTPPKLLPRCSIPDDRADDRSSRAPVTGVMTHGHLTRLLSLPVAFRMVSHVKEGVLLIAPNLGDALGWVQPATTRNRLPGRATNEQIPSRAASDPGHLRLGDNA</sequence>
<evidence type="ECO:0000256" key="1">
    <source>
        <dbReference type="SAM" id="MobiDB-lite"/>
    </source>
</evidence>
<accession>A0A484FUC4</accession>
<dbReference type="AlphaFoldDB" id="A0A484FUC4"/>
<dbReference type="EMBL" id="AMCV02000015">
    <property type="protein sequence ID" value="TDZ21094.1"/>
    <property type="molecule type" value="Genomic_DNA"/>
</dbReference>
<dbReference type="Proteomes" id="UP000014480">
    <property type="component" value="Unassembled WGS sequence"/>
</dbReference>
<organism evidence="2 3">
    <name type="scientific">Colletotrichum orbiculare (strain 104-T / ATCC 96160 / CBS 514.97 / LARS 414 / MAFF 240422)</name>
    <name type="common">Cucumber anthracnose fungus</name>
    <name type="synonym">Colletotrichum lagenarium</name>
    <dbReference type="NCBI Taxonomy" id="1213857"/>
    <lineage>
        <taxon>Eukaryota</taxon>
        <taxon>Fungi</taxon>
        <taxon>Dikarya</taxon>
        <taxon>Ascomycota</taxon>
        <taxon>Pezizomycotina</taxon>
        <taxon>Sordariomycetes</taxon>
        <taxon>Hypocreomycetidae</taxon>
        <taxon>Glomerellales</taxon>
        <taxon>Glomerellaceae</taxon>
        <taxon>Colletotrichum</taxon>
        <taxon>Colletotrichum orbiculare species complex</taxon>
    </lineage>
</organism>
<feature type="region of interest" description="Disordered" evidence="1">
    <location>
        <begin position="1"/>
        <end position="74"/>
    </location>
</feature>
<reference evidence="3" key="2">
    <citation type="journal article" date="2019" name="Mol. Plant Microbe Interact.">
        <title>Genome sequence resources for four phytopathogenic fungi from the Colletotrichum orbiculare species complex.</title>
        <authorList>
            <person name="Gan P."/>
            <person name="Tsushima A."/>
            <person name="Narusaka M."/>
            <person name="Narusaka Y."/>
            <person name="Takano Y."/>
            <person name="Kubo Y."/>
            <person name="Shirasu K."/>
        </authorList>
    </citation>
    <scope>GENOME REANNOTATION</scope>
    <source>
        <strain evidence="3">104-T / ATCC 96160 / CBS 514.97 / LARS 414 / MAFF 240422</strain>
    </source>
</reference>
<keyword evidence="3" id="KW-1185">Reference proteome</keyword>
<protein>
    <submittedName>
        <fullName evidence="2">Uncharacterized protein</fullName>
    </submittedName>
</protein>
<feature type="compositionally biased region" description="Gly residues" evidence="1">
    <location>
        <begin position="33"/>
        <end position="43"/>
    </location>
</feature>
<feature type="compositionally biased region" description="Basic and acidic residues" evidence="1">
    <location>
        <begin position="60"/>
        <end position="70"/>
    </location>
</feature>
<name>A0A484FUC4_COLOR</name>
<evidence type="ECO:0000313" key="2">
    <source>
        <dbReference type="EMBL" id="TDZ21094.1"/>
    </source>
</evidence>
<feature type="region of interest" description="Disordered" evidence="1">
    <location>
        <begin position="125"/>
        <end position="152"/>
    </location>
</feature>
<comment type="caution">
    <text evidence="2">The sequence shown here is derived from an EMBL/GenBank/DDBJ whole genome shotgun (WGS) entry which is preliminary data.</text>
</comment>
<reference evidence="3" key="1">
    <citation type="journal article" date="2013" name="New Phytol.">
        <title>Comparative genomic and transcriptomic analyses reveal the hemibiotrophic stage shift of Colletotrichum fungi.</title>
        <authorList>
            <person name="Gan P."/>
            <person name="Ikeda K."/>
            <person name="Irieda H."/>
            <person name="Narusaka M."/>
            <person name="O'Connell R.J."/>
            <person name="Narusaka Y."/>
            <person name="Takano Y."/>
            <person name="Kubo Y."/>
            <person name="Shirasu K."/>
        </authorList>
    </citation>
    <scope>NUCLEOTIDE SEQUENCE [LARGE SCALE GENOMIC DNA]</scope>
    <source>
        <strain evidence="3">104-T / ATCC 96160 / CBS 514.97 / LARS 414 / MAFF 240422</strain>
    </source>
</reference>
<evidence type="ECO:0000313" key="3">
    <source>
        <dbReference type="Proteomes" id="UP000014480"/>
    </source>
</evidence>
<gene>
    <name evidence="2" type="ORF">Cob_v005846</name>
</gene>